<gene>
    <name evidence="1" type="ORF">SAMN05216498_0212</name>
</gene>
<name>A0A1H0FAY0_9BACI</name>
<evidence type="ECO:0000313" key="1">
    <source>
        <dbReference type="EMBL" id="SDN91823.1"/>
    </source>
</evidence>
<dbReference type="AlphaFoldDB" id="A0A1H0FAY0"/>
<keyword evidence="2" id="KW-1185">Reference proteome</keyword>
<dbReference type="STRING" id="237069.SAMN05216498_0212"/>
<dbReference type="EMBL" id="FNIG01000011">
    <property type="protein sequence ID" value="SDN91823.1"/>
    <property type="molecule type" value="Genomic_DNA"/>
</dbReference>
<dbReference type="RefSeq" id="WP_307723653.1">
    <property type="nucleotide sequence ID" value="NZ_BJVZ01000036.1"/>
</dbReference>
<evidence type="ECO:0000313" key="2">
    <source>
        <dbReference type="Proteomes" id="UP000199334"/>
    </source>
</evidence>
<reference evidence="1 2" key="1">
    <citation type="submission" date="2016-10" db="EMBL/GenBank/DDBJ databases">
        <authorList>
            <person name="de Groot N.N."/>
        </authorList>
    </citation>
    <scope>NUCLEOTIDE SEQUENCE [LARGE SCALE GENOMIC DNA]</scope>
    <source>
        <strain evidence="1 2">CGMCC 1.3442</strain>
    </source>
</reference>
<organism evidence="1 2">
    <name type="scientific">Tenuibacillus multivorans</name>
    <dbReference type="NCBI Taxonomy" id="237069"/>
    <lineage>
        <taxon>Bacteria</taxon>
        <taxon>Bacillati</taxon>
        <taxon>Bacillota</taxon>
        <taxon>Bacilli</taxon>
        <taxon>Bacillales</taxon>
        <taxon>Bacillaceae</taxon>
        <taxon>Tenuibacillus</taxon>
    </lineage>
</organism>
<proteinExistence type="predicted"/>
<dbReference type="Proteomes" id="UP000199334">
    <property type="component" value="Unassembled WGS sequence"/>
</dbReference>
<protein>
    <submittedName>
        <fullName evidence="1">Uncharacterized protein</fullName>
    </submittedName>
</protein>
<accession>A0A1H0FAY0</accession>
<sequence length="77" mass="9420">MILLGMMVSEQEQKEIEYLLRREMDELIFDFNYQNMDKQVKEAIKERYTTLFNIFRRIANHSSCLQYTPKKNFPHVN</sequence>